<dbReference type="SUPFAM" id="SSF52266">
    <property type="entry name" value="SGNH hydrolase"/>
    <property type="match status" value="1"/>
</dbReference>
<keyword evidence="6" id="KW-1185">Reference proteome</keyword>
<dbReference type="Pfam" id="PF00657">
    <property type="entry name" value="Lipase_GDSL"/>
    <property type="match status" value="1"/>
</dbReference>
<evidence type="ECO:0000256" key="2">
    <source>
        <dbReference type="ARBA" id="ARBA00022729"/>
    </source>
</evidence>
<sequence length="329" mass="35805">LVGAAAACRRTPVIFNFGDSNSDTGGLQVGLGFIRGRPYGRLLPDGPIGRVSDGRLIIDFLCESVKASHLSPYLESLGADFTNGANFAVSGSATLPKTVPFSLFIQVLQFLRFRSRSLDLISQAKKGSEDLINEEGFRNALYTIDIGQNDLYLAFFANSSYSQVVDKIPLALAEIKGAVKARPLGCLPQAHTIYWNGSSPVDEFGCLKSFNTAAKEFNKGLSSLCDELRSELKDSSVVYTDMYAIKRGLIANYSKHNFEDPMKTCMACGCQACGDACQSCTCQTCSEGPLYISWDGVHYTEAANAILASEILSTKYSMPRVKFSKFCRV</sequence>
<dbReference type="InterPro" id="IPR035669">
    <property type="entry name" value="SGNH_plant_lipase-like"/>
</dbReference>
<dbReference type="CDD" id="cd01837">
    <property type="entry name" value="SGNH_plant_lipase_like"/>
    <property type="match status" value="1"/>
</dbReference>
<organism evidence="5 6">
    <name type="scientific">Colocasia esculenta</name>
    <name type="common">Wild taro</name>
    <name type="synonym">Arum esculentum</name>
    <dbReference type="NCBI Taxonomy" id="4460"/>
    <lineage>
        <taxon>Eukaryota</taxon>
        <taxon>Viridiplantae</taxon>
        <taxon>Streptophyta</taxon>
        <taxon>Embryophyta</taxon>
        <taxon>Tracheophyta</taxon>
        <taxon>Spermatophyta</taxon>
        <taxon>Magnoliopsida</taxon>
        <taxon>Liliopsida</taxon>
        <taxon>Araceae</taxon>
        <taxon>Aroideae</taxon>
        <taxon>Colocasieae</taxon>
        <taxon>Colocasia</taxon>
    </lineage>
</organism>
<name>A0A843UHL6_COLES</name>
<comment type="similarity">
    <text evidence="1">Belongs to the 'GDSL' lipolytic enzyme family.</text>
</comment>
<reference evidence="5" key="1">
    <citation type="submission" date="2017-07" db="EMBL/GenBank/DDBJ databases">
        <title>Taro Niue Genome Assembly and Annotation.</title>
        <authorList>
            <person name="Atibalentja N."/>
            <person name="Keating K."/>
            <person name="Fields C.J."/>
        </authorList>
    </citation>
    <scope>NUCLEOTIDE SEQUENCE</scope>
    <source>
        <strain evidence="5">Niue_2</strain>
        <tissue evidence="5">Leaf</tissue>
    </source>
</reference>
<evidence type="ECO:0000256" key="3">
    <source>
        <dbReference type="ARBA" id="ARBA00022801"/>
    </source>
</evidence>
<feature type="non-terminal residue" evidence="5">
    <location>
        <position position="1"/>
    </location>
</feature>
<evidence type="ECO:0000256" key="4">
    <source>
        <dbReference type="ARBA" id="ARBA00023180"/>
    </source>
</evidence>
<evidence type="ECO:0008006" key="7">
    <source>
        <dbReference type="Google" id="ProtNLM"/>
    </source>
</evidence>
<proteinExistence type="inferred from homology"/>
<keyword evidence="3" id="KW-0378">Hydrolase</keyword>
<protein>
    <recommendedName>
        <fullName evidence="7">GDSL esterase/lipase</fullName>
    </recommendedName>
</protein>
<dbReference type="OrthoDB" id="655468at2759"/>
<comment type="caution">
    <text evidence="5">The sequence shown here is derived from an EMBL/GenBank/DDBJ whole genome shotgun (WGS) entry which is preliminary data.</text>
</comment>
<evidence type="ECO:0000256" key="1">
    <source>
        <dbReference type="ARBA" id="ARBA00008668"/>
    </source>
</evidence>
<dbReference type="Proteomes" id="UP000652761">
    <property type="component" value="Unassembled WGS sequence"/>
</dbReference>
<dbReference type="Gene3D" id="3.40.50.1110">
    <property type="entry name" value="SGNH hydrolase"/>
    <property type="match status" value="1"/>
</dbReference>
<keyword evidence="4" id="KW-0325">Glycoprotein</keyword>
<dbReference type="PANTHER" id="PTHR22835:SF275">
    <property type="entry name" value="OS01G0331100 PROTEIN"/>
    <property type="match status" value="1"/>
</dbReference>
<gene>
    <name evidence="5" type="ORF">Taro_013831</name>
</gene>
<evidence type="ECO:0000313" key="5">
    <source>
        <dbReference type="EMBL" id="MQL81380.1"/>
    </source>
</evidence>
<dbReference type="InterPro" id="IPR001087">
    <property type="entry name" value="GDSL"/>
</dbReference>
<dbReference type="EMBL" id="NMUH01000563">
    <property type="protein sequence ID" value="MQL81380.1"/>
    <property type="molecule type" value="Genomic_DNA"/>
</dbReference>
<dbReference type="PANTHER" id="PTHR22835">
    <property type="entry name" value="ZINC FINGER FYVE DOMAIN CONTAINING PROTEIN"/>
    <property type="match status" value="1"/>
</dbReference>
<dbReference type="AlphaFoldDB" id="A0A843UHL6"/>
<dbReference type="InterPro" id="IPR036514">
    <property type="entry name" value="SGNH_hydro_sf"/>
</dbReference>
<dbReference type="GO" id="GO:0016788">
    <property type="term" value="F:hydrolase activity, acting on ester bonds"/>
    <property type="evidence" value="ECO:0007669"/>
    <property type="project" value="InterPro"/>
</dbReference>
<accession>A0A843UHL6</accession>
<keyword evidence="2" id="KW-0732">Signal</keyword>
<evidence type="ECO:0000313" key="6">
    <source>
        <dbReference type="Proteomes" id="UP000652761"/>
    </source>
</evidence>